<evidence type="ECO:0000259" key="10">
    <source>
        <dbReference type="PROSITE" id="PS50905"/>
    </source>
</evidence>
<comment type="function">
    <text evidence="1 9">Iron-storage protein.</text>
</comment>
<evidence type="ECO:0000256" key="2">
    <source>
        <dbReference type="ARBA" id="ARBA00006950"/>
    </source>
</evidence>
<gene>
    <name evidence="11" type="primary">ftnA</name>
    <name evidence="11" type="ORF">CUESP1_0079</name>
</gene>
<evidence type="ECO:0000256" key="1">
    <source>
        <dbReference type="ARBA" id="ARBA00002485"/>
    </source>
</evidence>
<name>M1Z667_9FIRM</name>
<dbReference type="CDD" id="cd01055">
    <property type="entry name" value="Nonheme_Ferritin"/>
    <property type="match status" value="1"/>
</dbReference>
<comment type="subcellular location">
    <subcellularLocation>
        <location evidence="9">Cytoplasm</location>
    </subcellularLocation>
</comment>
<evidence type="ECO:0000256" key="3">
    <source>
        <dbReference type="ARBA" id="ARBA00022434"/>
    </source>
</evidence>
<evidence type="ECO:0000256" key="7">
    <source>
        <dbReference type="ARBA" id="ARBA00048035"/>
    </source>
</evidence>
<dbReference type="RefSeq" id="WP_005583246.1">
    <property type="nucleotide sequence ID" value="NZ_LT669839.1"/>
</dbReference>
<proteinExistence type="inferred from homology"/>
<evidence type="ECO:0000313" key="11">
    <source>
        <dbReference type="EMBL" id="SHD75478.1"/>
    </source>
</evidence>
<comment type="similarity">
    <text evidence="2 9">Belongs to the ferritin family. Prokaryotic subfamily.</text>
</comment>
<dbReference type="InterPro" id="IPR041719">
    <property type="entry name" value="Ferritin_prok"/>
</dbReference>
<keyword evidence="6 8" id="KW-0408">Iron</keyword>
<dbReference type="OrthoDB" id="9801481at2"/>
<dbReference type="SUPFAM" id="SSF47240">
    <property type="entry name" value="Ferritin-like"/>
    <property type="match status" value="1"/>
</dbReference>
<dbReference type="PROSITE" id="PS50905">
    <property type="entry name" value="FERRITIN_LIKE"/>
    <property type="match status" value="1"/>
</dbReference>
<reference evidence="11 12" key="1">
    <citation type="submission" date="2016-11" db="EMBL/GenBank/DDBJ databases">
        <authorList>
            <person name="Manzoor S."/>
        </authorList>
    </citation>
    <scope>NUCLEOTIDE SEQUENCE [LARGE SCALE GENOMIC DNA]</scope>
    <source>
        <strain evidence="11">Clostridium ultunense strain Esp</strain>
    </source>
</reference>
<dbReference type="HOGENOM" id="CLU_065681_1_2_9"/>
<keyword evidence="12" id="KW-1185">Reference proteome</keyword>
<dbReference type="PANTHER" id="PTHR11431">
    <property type="entry name" value="FERRITIN"/>
    <property type="match status" value="1"/>
</dbReference>
<dbReference type="InterPro" id="IPR012347">
    <property type="entry name" value="Ferritin-like"/>
</dbReference>
<keyword evidence="9" id="KW-0963">Cytoplasm</keyword>
<dbReference type="FunFam" id="1.20.1260.10:FF:000001">
    <property type="entry name" value="Non-heme ferritin"/>
    <property type="match status" value="1"/>
</dbReference>
<dbReference type="InterPro" id="IPR008331">
    <property type="entry name" value="Ferritin_DPS_dom"/>
</dbReference>
<feature type="binding site" evidence="8">
    <location>
        <position position="50"/>
    </location>
    <ligand>
        <name>Fe cation</name>
        <dbReference type="ChEBI" id="CHEBI:24875"/>
        <label>1</label>
    </ligand>
</feature>
<keyword evidence="4 8" id="KW-0479">Metal-binding</keyword>
<dbReference type="GO" id="GO:0008198">
    <property type="term" value="F:ferrous iron binding"/>
    <property type="evidence" value="ECO:0007669"/>
    <property type="project" value="TreeGrafter"/>
</dbReference>
<feature type="binding site" evidence="8">
    <location>
        <position position="127"/>
    </location>
    <ligand>
        <name>Fe cation</name>
        <dbReference type="ChEBI" id="CHEBI:24875"/>
        <label>1</label>
    </ligand>
</feature>
<dbReference type="EMBL" id="LT669839">
    <property type="protein sequence ID" value="SHD75478.1"/>
    <property type="molecule type" value="Genomic_DNA"/>
</dbReference>
<dbReference type="GO" id="GO:0006826">
    <property type="term" value="P:iron ion transport"/>
    <property type="evidence" value="ECO:0007669"/>
    <property type="project" value="InterPro"/>
</dbReference>
<dbReference type="InterPro" id="IPR009040">
    <property type="entry name" value="Ferritin-like_diiron"/>
</dbReference>
<feature type="binding site" evidence="8">
    <location>
        <position position="17"/>
    </location>
    <ligand>
        <name>Fe cation</name>
        <dbReference type="ChEBI" id="CHEBI:24875"/>
        <label>1</label>
    </ligand>
</feature>
<dbReference type="InterPro" id="IPR009078">
    <property type="entry name" value="Ferritin-like_SF"/>
</dbReference>
<evidence type="ECO:0000256" key="9">
    <source>
        <dbReference type="RuleBase" id="RU361145"/>
    </source>
</evidence>
<evidence type="ECO:0000256" key="4">
    <source>
        <dbReference type="ARBA" id="ARBA00022723"/>
    </source>
</evidence>
<dbReference type="Pfam" id="PF00210">
    <property type="entry name" value="Ferritin"/>
    <property type="match status" value="1"/>
</dbReference>
<keyword evidence="3 9" id="KW-0409">Iron storage</keyword>
<evidence type="ECO:0000256" key="5">
    <source>
        <dbReference type="ARBA" id="ARBA00023002"/>
    </source>
</evidence>
<organism evidence="11 12">
    <name type="scientific">[Clostridium] ultunense Esp</name>
    <dbReference type="NCBI Taxonomy" id="1288971"/>
    <lineage>
        <taxon>Bacteria</taxon>
        <taxon>Bacillati</taxon>
        <taxon>Bacillota</taxon>
        <taxon>Tissierellia</taxon>
        <taxon>Tissierellales</taxon>
        <taxon>Tepidimicrobiaceae</taxon>
        <taxon>Schnuerera</taxon>
    </lineage>
</organism>
<dbReference type="GO" id="GO:0042802">
    <property type="term" value="F:identical protein binding"/>
    <property type="evidence" value="ECO:0007669"/>
    <property type="project" value="UniProtKB-ARBA"/>
</dbReference>
<evidence type="ECO:0000313" key="12">
    <source>
        <dbReference type="Proteomes" id="UP000245423"/>
    </source>
</evidence>
<dbReference type="EC" id="1.16.3.2" evidence="9"/>
<dbReference type="GO" id="GO:0004322">
    <property type="term" value="F:ferroxidase activity"/>
    <property type="evidence" value="ECO:0007669"/>
    <property type="project" value="TreeGrafter"/>
</dbReference>
<dbReference type="Proteomes" id="UP000245423">
    <property type="component" value="Chromosome 1"/>
</dbReference>
<comment type="catalytic activity">
    <reaction evidence="7 9">
        <text>4 Fe(2+) + O2 + 6 H2O = 4 iron(III) oxide-hydroxide + 12 H(+)</text>
        <dbReference type="Rhea" id="RHEA:11972"/>
        <dbReference type="ChEBI" id="CHEBI:15377"/>
        <dbReference type="ChEBI" id="CHEBI:15378"/>
        <dbReference type="ChEBI" id="CHEBI:15379"/>
        <dbReference type="ChEBI" id="CHEBI:29033"/>
        <dbReference type="ChEBI" id="CHEBI:78619"/>
        <dbReference type="EC" id="1.16.3.2"/>
    </reaction>
</comment>
<feature type="binding site" evidence="8">
    <location>
        <position position="94"/>
    </location>
    <ligand>
        <name>Fe cation</name>
        <dbReference type="ChEBI" id="CHEBI:24875"/>
        <label>1</label>
    </ligand>
</feature>
<evidence type="ECO:0000256" key="6">
    <source>
        <dbReference type="ARBA" id="ARBA00023004"/>
    </source>
</evidence>
<dbReference type="GO" id="GO:0005829">
    <property type="term" value="C:cytosol"/>
    <property type="evidence" value="ECO:0007669"/>
    <property type="project" value="TreeGrafter"/>
</dbReference>
<dbReference type="PANTHER" id="PTHR11431:SF127">
    <property type="entry name" value="BACTERIAL NON-HEME FERRITIN"/>
    <property type="match status" value="1"/>
</dbReference>
<dbReference type="AlphaFoldDB" id="M1Z667"/>
<protein>
    <recommendedName>
        <fullName evidence="9">Ferritin</fullName>
        <ecNumber evidence="9">1.16.3.2</ecNumber>
    </recommendedName>
</protein>
<sequence>MASEKLLKELNDQFNFELLSGYYYMAMAAYCTGEDYNGFANFFIVQAQEEYTHAMKFFDFINDMGGRVTTLAMEEPKNDYSSLVEVFEVALSHEKLVTSKINKLLDLANEENSYPTVSFLQWFVDEQLEEENSMETILTKLKRIDGNFAGIYMLDKELGQRTL</sequence>
<dbReference type="GO" id="GO:0008199">
    <property type="term" value="F:ferric iron binding"/>
    <property type="evidence" value="ECO:0007669"/>
    <property type="project" value="InterPro"/>
</dbReference>
<keyword evidence="5 11" id="KW-0560">Oxidoreductase</keyword>
<feature type="domain" description="Ferritin-like diiron" evidence="10">
    <location>
        <begin position="1"/>
        <end position="145"/>
    </location>
</feature>
<feature type="binding site" evidence="8">
    <location>
        <position position="53"/>
    </location>
    <ligand>
        <name>Fe cation</name>
        <dbReference type="ChEBI" id="CHEBI:24875"/>
        <label>1</label>
    </ligand>
</feature>
<dbReference type="GO" id="GO:0006879">
    <property type="term" value="P:intracellular iron ion homeostasis"/>
    <property type="evidence" value="ECO:0007669"/>
    <property type="project" value="UniProtKB-KW"/>
</dbReference>
<accession>M1Z667</accession>
<dbReference type="Gene3D" id="1.20.1260.10">
    <property type="match status" value="1"/>
</dbReference>
<dbReference type="InterPro" id="IPR001519">
    <property type="entry name" value="Ferritin"/>
</dbReference>
<evidence type="ECO:0000256" key="8">
    <source>
        <dbReference type="PIRSR" id="PIRSR601519-1"/>
    </source>
</evidence>